<reference evidence="4" key="1">
    <citation type="journal article" date="2019" name="Int. J. Syst. Evol. Microbiol.">
        <title>The Global Catalogue of Microorganisms (GCM) 10K type strain sequencing project: providing services to taxonomists for standard genome sequencing and annotation.</title>
        <authorList>
            <consortium name="The Broad Institute Genomics Platform"/>
            <consortium name="The Broad Institute Genome Sequencing Center for Infectious Disease"/>
            <person name="Wu L."/>
            <person name="Ma J."/>
        </authorList>
    </citation>
    <scope>NUCLEOTIDE SEQUENCE [LARGE SCALE GENOMIC DNA]</scope>
    <source>
        <strain evidence="4">CCUG 58760</strain>
    </source>
</reference>
<evidence type="ECO:0000313" key="4">
    <source>
        <dbReference type="Proteomes" id="UP001596166"/>
    </source>
</evidence>
<dbReference type="EMBL" id="JBHSLC010000081">
    <property type="protein sequence ID" value="MFC5358079.1"/>
    <property type="molecule type" value="Genomic_DNA"/>
</dbReference>
<feature type="compositionally biased region" description="Basic and acidic residues" evidence="1">
    <location>
        <begin position="9"/>
        <end position="21"/>
    </location>
</feature>
<dbReference type="Proteomes" id="UP001596166">
    <property type="component" value="Unassembled WGS sequence"/>
</dbReference>
<dbReference type="InterPro" id="IPR010982">
    <property type="entry name" value="Lambda_DNA-bd_dom_sf"/>
</dbReference>
<proteinExistence type="predicted"/>
<dbReference type="RefSeq" id="WP_376997766.1">
    <property type="nucleotide sequence ID" value="NZ_JBHSLC010000081.1"/>
</dbReference>
<organism evidence="3 4">
    <name type="scientific">Azospirillum himalayense</name>
    <dbReference type="NCBI Taxonomy" id="654847"/>
    <lineage>
        <taxon>Bacteria</taxon>
        <taxon>Pseudomonadati</taxon>
        <taxon>Pseudomonadota</taxon>
        <taxon>Alphaproteobacteria</taxon>
        <taxon>Rhodospirillales</taxon>
        <taxon>Azospirillaceae</taxon>
        <taxon>Azospirillum</taxon>
    </lineage>
</organism>
<comment type="caution">
    <text evidence="3">The sequence shown here is derived from an EMBL/GenBank/DDBJ whole genome shotgun (WGS) entry which is preliminary data.</text>
</comment>
<dbReference type="PROSITE" id="PS50943">
    <property type="entry name" value="HTH_CROC1"/>
    <property type="match status" value="1"/>
</dbReference>
<accession>A0ABW0GAM3</accession>
<dbReference type="SUPFAM" id="SSF47413">
    <property type="entry name" value="lambda repressor-like DNA-binding domains"/>
    <property type="match status" value="1"/>
</dbReference>
<evidence type="ECO:0000256" key="1">
    <source>
        <dbReference type="SAM" id="MobiDB-lite"/>
    </source>
</evidence>
<sequence>MPKLPATRPKRDRDADAPARRRAAVEFRRKLKASGLSQAKLAAALGIQPSTVSSWATAAAMVPAYAIAYLDLFAELLAIRAAVGSAVERVRKAA</sequence>
<protein>
    <submittedName>
        <fullName evidence="3">Helix-turn-helix domain-containing protein</fullName>
    </submittedName>
</protein>
<keyword evidence="4" id="KW-1185">Reference proteome</keyword>
<dbReference type="CDD" id="cd00093">
    <property type="entry name" value="HTH_XRE"/>
    <property type="match status" value="1"/>
</dbReference>
<dbReference type="InterPro" id="IPR001387">
    <property type="entry name" value="Cro/C1-type_HTH"/>
</dbReference>
<feature type="domain" description="HTH cro/C1-type" evidence="2">
    <location>
        <begin position="27"/>
        <end position="55"/>
    </location>
</feature>
<name>A0ABW0GAM3_9PROT</name>
<evidence type="ECO:0000259" key="2">
    <source>
        <dbReference type="PROSITE" id="PS50943"/>
    </source>
</evidence>
<gene>
    <name evidence="3" type="ORF">ACFPMG_24130</name>
</gene>
<evidence type="ECO:0000313" key="3">
    <source>
        <dbReference type="EMBL" id="MFC5358079.1"/>
    </source>
</evidence>
<feature type="region of interest" description="Disordered" evidence="1">
    <location>
        <begin position="1"/>
        <end position="21"/>
    </location>
</feature>
<dbReference type="Gene3D" id="1.10.260.40">
    <property type="entry name" value="lambda repressor-like DNA-binding domains"/>
    <property type="match status" value="1"/>
</dbReference>
<dbReference type="Pfam" id="PF01381">
    <property type="entry name" value="HTH_3"/>
    <property type="match status" value="1"/>
</dbReference>